<evidence type="ECO:0000256" key="2">
    <source>
        <dbReference type="ARBA" id="ARBA00023157"/>
    </source>
</evidence>
<proteinExistence type="inferred from homology"/>
<evidence type="ECO:0000313" key="4">
    <source>
        <dbReference type="Proteomes" id="UP000017836"/>
    </source>
</evidence>
<evidence type="ECO:0000313" key="3">
    <source>
        <dbReference type="EMBL" id="ERN00833.1"/>
    </source>
</evidence>
<dbReference type="InterPro" id="IPR006041">
    <property type="entry name" value="Pollen_Ole_e1_allergen"/>
</dbReference>
<keyword evidence="4" id="KW-1185">Reference proteome</keyword>
<keyword evidence="2" id="KW-1015">Disulfide bond</keyword>
<organism evidence="3 4">
    <name type="scientific">Amborella trichopoda</name>
    <dbReference type="NCBI Taxonomy" id="13333"/>
    <lineage>
        <taxon>Eukaryota</taxon>
        <taxon>Viridiplantae</taxon>
        <taxon>Streptophyta</taxon>
        <taxon>Embryophyta</taxon>
        <taxon>Tracheophyta</taxon>
        <taxon>Spermatophyta</taxon>
        <taxon>Magnoliopsida</taxon>
        <taxon>Amborellales</taxon>
        <taxon>Amborellaceae</taxon>
        <taxon>Amborella</taxon>
    </lineage>
</organism>
<reference evidence="4" key="1">
    <citation type="journal article" date="2013" name="Science">
        <title>The Amborella genome and the evolution of flowering plants.</title>
        <authorList>
            <consortium name="Amborella Genome Project"/>
        </authorList>
    </citation>
    <scope>NUCLEOTIDE SEQUENCE [LARGE SCALE GENOMIC DNA]</scope>
</reference>
<dbReference type="Proteomes" id="UP000017836">
    <property type="component" value="Unassembled WGS sequence"/>
</dbReference>
<name>W1NYV7_AMBTC</name>
<comment type="similarity">
    <text evidence="1">Belongs to the Ole e I family.</text>
</comment>
<dbReference type="EMBL" id="KI394805">
    <property type="protein sequence ID" value="ERN00833.1"/>
    <property type="molecule type" value="Genomic_DNA"/>
</dbReference>
<dbReference type="PANTHER" id="PTHR31614">
    <property type="entry name" value="PROTEIN DOWNSTREAM OF FLC-RELATED"/>
    <property type="match status" value="1"/>
</dbReference>
<dbReference type="Gramene" id="ERN00833">
    <property type="protein sequence ID" value="ERN00833"/>
    <property type="gene ID" value="AMTR_s00103p00069180"/>
</dbReference>
<dbReference type="AlphaFoldDB" id="W1NYV7"/>
<accession>W1NYV7</accession>
<dbReference type="PANTHER" id="PTHR31614:SF2">
    <property type="entry name" value="F28N24.16 PROTEIN"/>
    <property type="match status" value="1"/>
</dbReference>
<dbReference type="HOGENOM" id="CLU_094008_3_0_1"/>
<gene>
    <name evidence="3" type="ORF">AMTR_s00103p00069180</name>
</gene>
<dbReference type="OMA" id="EICEVMA"/>
<protein>
    <submittedName>
        <fullName evidence="3">Uncharacterized protein</fullName>
    </submittedName>
</protein>
<dbReference type="Pfam" id="PF01190">
    <property type="entry name" value="Pollen_Ole_e_1"/>
    <property type="match status" value="1"/>
</dbReference>
<sequence length="134" mass="15141">MRTPPTSSWKARFIVTIAELGLKLGLQNTYQDREGGHLIYSIEGVTDRTGTYQIPVEGDHENEICEVMAINSTDPNCNEIFHGRNRARILLTTNNGIISDKRFANPLAFLKKDPLPVCAEVLKEYKLDDDDDDF</sequence>
<evidence type="ECO:0000256" key="1">
    <source>
        <dbReference type="ARBA" id="ARBA00010049"/>
    </source>
</evidence>